<gene>
    <name evidence="2" type="ORF">UR68_C0025G0005</name>
</gene>
<dbReference type="Proteomes" id="UP000034457">
    <property type="component" value="Unassembled WGS sequence"/>
</dbReference>
<name>A0A0G0E958_9BACT</name>
<comment type="caution">
    <text evidence="2">The sequence shown here is derived from an EMBL/GenBank/DDBJ whole genome shotgun (WGS) entry which is preliminary data.</text>
</comment>
<dbReference type="STRING" id="1618478.UR68_C0025G0005"/>
<dbReference type="EMBL" id="LBQC01000025">
    <property type="protein sequence ID" value="KKP71860.1"/>
    <property type="molecule type" value="Genomic_DNA"/>
</dbReference>
<dbReference type="AlphaFoldDB" id="A0A0G0E958"/>
<evidence type="ECO:0000313" key="2">
    <source>
        <dbReference type="EMBL" id="KKP71860.1"/>
    </source>
</evidence>
<keyword evidence="1" id="KW-1133">Transmembrane helix</keyword>
<accession>A0A0G0E958</accession>
<feature type="transmembrane region" description="Helical" evidence="1">
    <location>
        <begin position="27"/>
        <end position="49"/>
    </location>
</feature>
<evidence type="ECO:0000313" key="3">
    <source>
        <dbReference type="Proteomes" id="UP000034457"/>
    </source>
</evidence>
<protein>
    <submittedName>
        <fullName evidence="2">Uncharacterized protein</fullName>
    </submittedName>
</protein>
<evidence type="ECO:0000256" key="1">
    <source>
        <dbReference type="SAM" id="Phobius"/>
    </source>
</evidence>
<keyword evidence="1" id="KW-0812">Transmembrane</keyword>
<proteinExistence type="predicted"/>
<reference evidence="2 3" key="1">
    <citation type="journal article" date="2015" name="Nature">
        <title>rRNA introns, odd ribosomes, and small enigmatic genomes across a large radiation of phyla.</title>
        <authorList>
            <person name="Brown C.T."/>
            <person name="Hug L.A."/>
            <person name="Thomas B.C."/>
            <person name="Sharon I."/>
            <person name="Castelle C.J."/>
            <person name="Singh A."/>
            <person name="Wilkins M.J."/>
            <person name="Williams K.H."/>
            <person name="Banfield J.F."/>
        </authorList>
    </citation>
    <scope>NUCLEOTIDE SEQUENCE [LARGE SCALE GENOMIC DNA]</scope>
</reference>
<sequence>MEPIQPPAQQPVQNPVQAPSIQPKLNYFRIIFFPVLSILLISSIIYLYLQNQNLKKQVLKPPVFPTIQIPTSTSQSISPTPTTTSQAVSSISIPPDEMEDWEIYANNINGYSIKYPKNGYLRLICPDEELTVTNRGIDNQTSPVVMSTCARGGRYTLETKTYASIQAEPEETKYYKITKKGVQIDGIAGKLYIYTFTNIEVGPFPLWYVIARVNKNNKTYEIWFDEKDSLDLFNQILSTFKFTNINDLPKLSEEILLKGWYWGSEDQKKPETPTDWVYQEAGRSSCWHKPGVECL</sequence>
<keyword evidence="1" id="KW-0472">Membrane</keyword>
<organism evidence="2 3">
    <name type="scientific">Candidatus Roizmanbacteria bacterium GW2011_GWA2_35_19</name>
    <dbReference type="NCBI Taxonomy" id="1618478"/>
    <lineage>
        <taxon>Bacteria</taxon>
        <taxon>Candidatus Roizmaniibacteriota</taxon>
    </lineage>
</organism>